<protein>
    <submittedName>
        <fullName evidence="1">Uncharacterized protein</fullName>
    </submittedName>
</protein>
<evidence type="ECO:0000313" key="1">
    <source>
        <dbReference type="EMBL" id="VYS82469.1"/>
    </source>
</evidence>
<sequence>MKTENHYTETDLGNISLNPRGEYAPESFYEYLDTVNFGGGSYMCLAELGTKITGIPPVPGTNTEHWQILTLPGGLTPEYITMHDEVVEKSKQVEVSRAAVELSQSEIEAMQEDVAQLHKDTQDSAQSALVSKNQAAGYASAADTSRQAAERARQDVDAQIPNIDAKLQAALNDIDDARQSANASVKKQENLSAQAVKDQTGEYITEQKNLAKQELDQKVDSFNLDVNAIKKQVSDEGAKQVEAIQTAQTTAMKAVETAKSEAVQAVKTEGAAQTGNVTAEGAKQVQAVQTAAQEIIADREQINTNKKDISDLKTSAYTDTFFRNFFAMQRTGKKYTVRFPLWETSQVATGEKLDDNTGLIVEASTITEKGRDDYETIPLFRTYDCNVEKIDGKLKITAMKGDVGFDPKEKDTFVLGMPYYHKAWEQDGYLYYSRSDTPHEGYVLCPEARKTDGMRNFCLYGKYIAGRNSQGTLGSYYGVNPTRNLLSCNNNVTEAKKRGDEYCFGSSYDYAYIQTTFLLKYANKNWNNVLGGCFTYNYQYLVSVPESNAKRVVLKKTEADKFLIGSYVLVGDSGDAGKAPDRGATVAYNLCDSAKILDIVEVDAENKALVLDIASNITTTATTWVSSIHWESGFSDDILGRDGCFCQTKSQISSMLYPSVIQGIELMVGGYEVPGNTFMDIVDGLTRDVYVCIDSTKLTTNVTTAKETYVKLAKQMTVERNNEWNYGTEIFIDTENEMNIITKAGASGSGTNTGFCDGIYFDAAETGQREFLLLGDLGSGGVGGAFCSHCISGLGRAWWFVLARLSLSVFRGEFA</sequence>
<dbReference type="AlphaFoldDB" id="A0A6N2RQ41"/>
<dbReference type="EMBL" id="CACRST010000009">
    <property type="protein sequence ID" value="VYS82469.1"/>
    <property type="molecule type" value="Genomic_DNA"/>
</dbReference>
<gene>
    <name evidence="1" type="ORF">BGLFYP119_00733</name>
</gene>
<accession>A0A6N2RQ41</accession>
<organism evidence="1">
    <name type="scientific">Blautia glucerasea</name>
    <dbReference type="NCBI Taxonomy" id="536633"/>
    <lineage>
        <taxon>Bacteria</taxon>
        <taxon>Bacillati</taxon>
        <taxon>Bacillota</taxon>
        <taxon>Clostridia</taxon>
        <taxon>Lachnospirales</taxon>
        <taxon>Lachnospiraceae</taxon>
        <taxon>Blautia</taxon>
    </lineage>
</organism>
<dbReference type="RefSeq" id="WP_156352844.1">
    <property type="nucleotide sequence ID" value="NZ_CACRST010000009.1"/>
</dbReference>
<proteinExistence type="predicted"/>
<reference evidence="1" key="1">
    <citation type="submission" date="2019-11" db="EMBL/GenBank/DDBJ databases">
        <authorList>
            <person name="Feng L."/>
        </authorList>
    </citation>
    <scope>NUCLEOTIDE SEQUENCE</scope>
    <source>
        <strain evidence="1">BgluceraseaLFYP119</strain>
    </source>
</reference>
<name>A0A6N2RQ41_9FIRM</name>